<accession>A0AAE3DJ89</accession>
<name>A0AAE3DJ89_9FIRM</name>
<sequence>MPISIKKNRQVFDEAGTAYVVGDLIYAVSDSTKIYSVTNCEEKVYVEVAEVYQNRHVVRRMSDELVERPHLTKEQRFANTLWPEKLVKGEYDSGFTGFISRNPHVEGNPFVSLAEVIEERKKKKILLREEQKYYLNLGIQLAEIIEILHEGEHVIGTLSPDKFWVSEAGDVYSFLTYQFSYEKVNAFDSPQYVAPEWLSQRNRERILFDKKSDSFLYALILFQLLTGKYPFVSDRDISEVKKEELWEQMVDGKSLYFWEDSNIMNTIEEALQGVSPEVESLFKRTFDYCGDEEYDESRASIKEWLHALKEGNN</sequence>
<evidence type="ECO:0000313" key="2">
    <source>
        <dbReference type="EMBL" id="MCC2164134.1"/>
    </source>
</evidence>
<dbReference type="Proteomes" id="UP001198962">
    <property type="component" value="Unassembled WGS sequence"/>
</dbReference>
<dbReference type="InterPro" id="IPR011009">
    <property type="entry name" value="Kinase-like_dom_sf"/>
</dbReference>
<dbReference type="SUPFAM" id="SSF56112">
    <property type="entry name" value="Protein kinase-like (PK-like)"/>
    <property type="match status" value="1"/>
</dbReference>
<dbReference type="GO" id="GO:0005524">
    <property type="term" value="F:ATP binding"/>
    <property type="evidence" value="ECO:0007669"/>
    <property type="project" value="InterPro"/>
</dbReference>
<comment type="caution">
    <text evidence="2">The sequence shown here is derived from an EMBL/GenBank/DDBJ whole genome shotgun (WGS) entry which is preliminary data.</text>
</comment>
<proteinExistence type="predicted"/>
<organism evidence="2 3">
    <name type="scientific">Brotaphodocola catenula</name>
    <dbReference type="NCBI Taxonomy" id="2885361"/>
    <lineage>
        <taxon>Bacteria</taxon>
        <taxon>Bacillati</taxon>
        <taxon>Bacillota</taxon>
        <taxon>Clostridia</taxon>
        <taxon>Lachnospirales</taxon>
        <taxon>Lachnospiraceae</taxon>
        <taxon>Brotaphodocola</taxon>
    </lineage>
</organism>
<dbReference type="Gene3D" id="1.10.510.10">
    <property type="entry name" value="Transferase(Phosphotransferase) domain 1"/>
    <property type="match status" value="1"/>
</dbReference>
<dbReference type="PROSITE" id="PS50011">
    <property type="entry name" value="PROTEIN_KINASE_DOM"/>
    <property type="match status" value="1"/>
</dbReference>
<gene>
    <name evidence="2" type="ORF">LKD32_04400</name>
</gene>
<protein>
    <recommendedName>
        <fullName evidence="1">Protein kinase domain-containing protein</fullName>
    </recommendedName>
</protein>
<evidence type="ECO:0000313" key="3">
    <source>
        <dbReference type="Proteomes" id="UP001198962"/>
    </source>
</evidence>
<dbReference type="AlphaFoldDB" id="A0AAE3DJ89"/>
<dbReference type="EMBL" id="JAJEPU010000008">
    <property type="protein sequence ID" value="MCC2164134.1"/>
    <property type="molecule type" value="Genomic_DNA"/>
</dbReference>
<keyword evidence="3" id="KW-1185">Reference proteome</keyword>
<reference evidence="2" key="1">
    <citation type="submission" date="2021-10" db="EMBL/GenBank/DDBJ databases">
        <title>Anaerobic single-cell dispensing facilitates the cultivation of human gut bacteria.</title>
        <authorList>
            <person name="Afrizal A."/>
        </authorList>
    </citation>
    <scope>NUCLEOTIDE SEQUENCE</scope>
    <source>
        <strain evidence="2">CLA-AA-H274</strain>
    </source>
</reference>
<dbReference type="RefSeq" id="WP_308450852.1">
    <property type="nucleotide sequence ID" value="NZ_JAJEPU010000008.1"/>
</dbReference>
<dbReference type="InterPro" id="IPR000719">
    <property type="entry name" value="Prot_kinase_dom"/>
</dbReference>
<evidence type="ECO:0000259" key="1">
    <source>
        <dbReference type="PROSITE" id="PS50011"/>
    </source>
</evidence>
<feature type="domain" description="Protein kinase" evidence="1">
    <location>
        <begin position="1"/>
        <end position="309"/>
    </location>
</feature>
<dbReference type="GO" id="GO:0004672">
    <property type="term" value="F:protein kinase activity"/>
    <property type="evidence" value="ECO:0007669"/>
    <property type="project" value="InterPro"/>
</dbReference>